<gene>
    <name evidence="2" type="ORF">KHLLAP_LOCUS11336</name>
</gene>
<dbReference type="Proteomes" id="UP001295740">
    <property type="component" value="Unassembled WGS sequence"/>
</dbReference>
<dbReference type="AlphaFoldDB" id="A0AAI8VTP3"/>
<feature type="compositionally biased region" description="Pro residues" evidence="1">
    <location>
        <begin position="79"/>
        <end position="92"/>
    </location>
</feature>
<organism evidence="2 3">
    <name type="scientific">Anthostomella pinea</name>
    <dbReference type="NCBI Taxonomy" id="933095"/>
    <lineage>
        <taxon>Eukaryota</taxon>
        <taxon>Fungi</taxon>
        <taxon>Dikarya</taxon>
        <taxon>Ascomycota</taxon>
        <taxon>Pezizomycotina</taxon>
        <taxon>Sordariomycetes</taxon>
        <taxon>Xylariomycetidae</taxon>
        <taxon>Xylariales</taxon>
        <taxon>Xylariaceae</taxon>
        <taxon>Anthostomella</taxon>
    </lineage>
</organism>
<feature type="region of interest" description="Disordered" evidence="1">
    <location>
        <begin position="79"/>
        <end position="100"/>
    </location>
</feature>
<evidence type="ECO:0000313" key="3">
    <source>
        <dbReference type="Proteomes" id="UP001295740"/>
    </source>
</evidence>
<dbReference type="PANTHER" id="PTHR35179:SF2">
    <property type="entry name" value="START DOMAIN-CONTAINING PROTEIN"/>
    <property type="match status" value="1"/>
</dbReference>
<reference evidence="2" key="1">
    <citation type="submission" date="2023-10" db="EMBL/GenBank/DDBJ databases">
        <authorList>
            <person name="Hackl T."/>
        </authorList>
    </citation>
    <scope>NUCLEOTIDE SEQUENCE</scope>
</reference>
<accession>A0AAI8VTP3</accession>
<comment type="caution">
    <text evidence="2">The sequence shown here is derived from an EMBL/GenBank/DDBJ whole genome shotgun (WGS) entry which is preliminary data.</text>
</comment>
<sequence>MPYNNRGGPSQKSTNWRRQPLVQQYPQQPFGTKIQSLVVDDLSPEAEAFERKAVISGCVPVASYSWLNVQDPTILVPGKPPRWTPLRTPSPLPEDSGDYYRDKNAARYPKHPMEPTVLASLATPSSSSTPVDGDIDIVACSSTLGNLLRFAKGQDKLFRMLVEVVDGTVFFIRRENFPTELIEGVRGFGHSFPEYYTTWDSDVKDSDNHQRILRYSLGGLSLLVRFGVDGYMISNTEKVNGTPIPAATSSVPSSLSALEASLSTTKISSQKSPATDSVSLRSGGEMVDQSAIFDLKTRSIKKKADDTIGDELPRLWVAQIPNFILAYHQNGFFSEENIQIHDVRRQLETWEVDNSAALSKYAALLHRIVDLVRHGNCTKIEVCHTRAGILEIREQLPACGDALSPAVKDMWHARRDLGGGESSSEAEDEFKWDDQNDEDFTACTAACGYCGHCTYRQILGHCGGYLSRGHVTTCPHC</sequence>
<name>A0AAI8VTP3_9PEZI</name>
<keyword evidence="3" id="KW-1185">Reference proteome</keyword>
<protein>
    <submittedName>
        <fullName evidence="2">Uu.00g064930.m01.CDS01</fullName>
    </submittedName>
</protein>
<proteinExistence type="predicted"/>
<evidence type="ECO:0000313" key="2">
    <source>
        <dbReference type="EMBL" id="CAJ2510868.1"/>
    </source>
</evidence>
<dbReference type="PANTHER" id="PTHR35179">
    <property type="entry name" value="PROTEIN CBG02620"/>
    <property type="match status" value="1"/>
</dbReference>
<evidence type="ECO:0000256" key="1">
    <source>
        <dbReference type="SAM" id="MobiDB-lite"/>
    </source>
</evidence>
<dbReference type="EMBL" id="CAUWAG010000018">
    <property type="protein sequence ID" value="CAJ2510868.1"/>
    <property type="molecule type" value="Genomic_DNA"/>
</dbReference>